<comment type="caution">
    <text evidence="1">The sequence shown here is derived from an EMBL/GenBank/DDBJ whole genome shotgun (WGS) entry which is preliminary data.</text>
</comment>
<sequence>MADKVIDGFRALDEKLKLDALVHAQARRIRATVEDALRAAGLLDTALLQGSYGRKTMRPPLKDVDLVVVLPASLAHLRTEQGMSQWAFNGFRQAIEGAGVLPGVRFDVHEEAAHALQLTVPGVDFTLDLVPAFETEEAGQGWLYIADREQDQWTERSDVRRLRDRVAARNQGCGGVWVNQVRQAKHSLDHDRDVKGLVCGLLVESLAYEAITTRLTPQEAIVRIFAAGAQKLTGAYAGLAQEDLTAKWSSRDRAQVVRFFQQNQRFAEEAMRLEQGGDAIAAMGMWQDVFGDLFPVPEVSFAERLRTVSLVGGSITADGRLTTAPGNVRPGRPWRAVDREAGDAKLSPSFPHSSAAVPTMDALLDTPAEVAALMAAGQVIWGADRVVGRELCGGAAAMLELDLLPLPEAAAEGHLSERVRVVVTRKREVLVYPLGRPERPWRHRNDFHPKMLCLQFPGDDAALLWLWPDGLEPLLARVRMHLMCEEVYRRDGIWPGEELPHGRPENGVVWPVSSEAMRRAMRRWAR</sequence>
<reference evidence="2" key="1">
    <citation type="journal article" date="2019" name="Int. J. Syst. Evol. Microbiol.">
        <title>The Global Catalogue of Microorganisms (GCM) 10K type strain sequencing project: providing services to taxonomists for standard genome sequencing and annotation.</title>
        <authorList>
            <consortium name="The Broad Institute Genomics Platform"/>
            <consortium name="The Broad Institute Genome Sequencing Center for Infectious Disease"/>
            <person name="Wu L."/>
            <person name="Ma J."/>
        </authorList>
    </citation>
    <scope>NUCLEOTIDE SEQUENCE [LARGE SCALE GENOMIC DNA]</scope>
    <source>
        <strain evidence="2">JCM 17809</strain>
    </source>
</reference>
<keyword evidence="2" id="KW-1185">Reference proteome</keyword>
<dbReference type="EMBL" id="BAABGM010000007">
    <property type="protein sequence ID" value="GAA4401875.1"/>
    <property type="molecule type" value="Genomic_DNA"/>
</dbReference>
<dbReference type="InterPro" id="IPR043519">
    <property type="entry name" value="NT_sf"/>
</dbReference>
<accession>A0ABP8K8M5</accession>
<dbReference type="RefSeq" id="WP_345203437.1">
    <property type="nucleotide sequence ID" value="NZ_BAABGM010000007.1"/>
</dbReference>
<evidence type="ECO:0000313" key="2">
    <source>
        <dbReference type="Proteomes" id="UP001500945"/>
    </source>
</evidence>
<gene>
    <name evidence="1" type="ORF">GCM10023168_11910</name>
</gene>
<proteinExistence type="predicted"/>
<name>A0ABP8K8M5_9MICO</name>
<evidence type="ECO:0008006" key="3">
    <source>
        <dbReference type="Google" id="ProtNLM"/>
    </source>
</evidence>
<dbReference type="Proteomes" id="UP001500945">
    <property type="component" value="Unassembled WGS sequence"/>
</dbReference>
<evidence type="ECO:0000313" key="1">
    <source>
        <dbReference type="EMBL" id="GAA4401875.1"/>
    </source>
</evidence>
<protein>
    <recommendedName>
        <fullName evidence="3">Nucleotidyltransferase</fullName>
    </recommendedName>
</protein>
<dbReference type="Gene3D" id="3.30.460.10">
    <property type="entry name" value="Beta Polymerase, domain 2"/>
    <property type="match status" value="1"/>
</dbReference>
<organism evidence="1 2">
    <name type="scientific">Fodinibacter luteus</name>
    <dbReference type="NCBI Taxonomy" id="552064"/>
    <lineage>
        <taxon>Bacteria</taxon>
        <taxon>Bacillati</taxon>
        <taxon>Actinomycetota</taxon>
        <taxon>Actinomycetes</taxon>
        <taxon>Micrococcales</taxon>
        <taxon>Intrasporangiaceae</taxon>
        <taxon>Fodinibacter (ex Wang et al. 2009)</taxon>
    </lineage>
</organism>
<dbReference type="SUPFAM" id="SSF81301">
    <property type="entry name" value="Nucleotidyltransferase"/>
    <property type="match status" value="1"/>
</dbReference>